<reference evidence="1 2" key="1">
    <citation type="submission" date="2016-06" db="EMBL/GenBank/DDBJ databases">
        <title>Genome sequence of Clostridium acetireducens DSM 10703.</title>
        <authorList>
            <person name="Poehlein A."/>
            <person name="Fluechter S."/>
            <person name="Duerre P."/>
            <person name="Daniel R."/>
        </authorList>
    </citation>
    <scope>NUCLEOTIDE SEQUENCE [LARGE SCALE GENOMIC DNA]</scope>
    <source>
        <strain evidence="1 2">DSM 10703</strain>
    </source>
</reference>
<gene>
    <name evidence="1" type="ORF">CLOACE_08860</name>
</gene>
<dbReference type="Gene3D" id="3.40.50.12090">
    <property type="match status" value="1"/>
</dbReference>
<evidence type="ECO:0000313" key="1">
    <source>
        <dbReference type="EMBL" id="OFI06731.1"/>
    </source>
</evidence>
<dbReference type="Proteomes" id="UP000175744">
    <property type="component" value="Unassembled WGS sequence"/>
</dbReference>
<dbReference type="EMBL" id="LZFO01000009">
    <property type="protein sequence ID" value="OFI06731.1"/>
    <property type="molecule type" value="Genomic_DNA"/>
</dbReference>
<dbReference type="STRING" id="1121290.CLAOCE_08860"/>
<name>A0A1E8F0Q5_9CLOT</name>
<accession>A0A1E8F0Q5</accession>
<sequence>MCMINGKVKNIVIYNNHIDIRIVQYLVDYLNCPVIAENIPYDFFTVKNVYGVVAGEFTFYVKQYMGKEKDR</sequence>
<dbReference type="RefSeq" id="WP_070109835.1">
    <property type="nucleotide sequence ID" value="NZ_LZFO01000009.1"/>
</dbReference>
<evidence type="ECO:0000313" key="2">
    <source>
        <dbReference type="Proteomes" id="UP000175744"/>
    </source>
</evidence>
<dbReference type="AlphaFoldDB" id="A0A1E8F0Q5"/>
<comment type="caution">
    <text evidence="1">The sequence shown here is derived from an EMBL/GenBank/DDBJ whole genome shotgun (WGS) entry which is preliminary data.</text>
</comment>
<protein>
    <submittedName>
        <fullName evidence="1">Uncharacterized protein</fullName>
    </submittedName>
</protein>
<proteinExistence type="predicted"/>
<organism evidence="1 2">
    <name type="scientific">Clostridium acetireducens DSM 10703</name>
    <dbReference type="NCBI Taxonomy" id="1121290"/>
    <lineage>
        <taxon>Bacteria</taxon>
        <taxon>Bacillati</taxon>
        <taxon>Bacillota</taxon>
        <taxon>Clostridia</taxon>
        <taxon>Eubacteriales</taxon>
        <taxon>Clostridiaceae</taxon>
        <taxon>Clostridium</taxon>
    </lineage>
</organism>
<keyword evidence="2" id="KW-1185">Reference proteome</keyword>